<sequence>MFRHTSSSFYSEPSCTAALTTQQLRQSTYGYGLEERRESLDVGNKSDRPHRMRPNLIFFTDFMLKDNTVKRTECQHVSPARWVCL</sequence>
<dbReference type="AlphaFoldDB" id="A0AAV9SQA3"/>
<name>A0AAV9SQA3_9TELE</name>
<keyword evidence="2" id="KW-1185">Reference proteome</keyword>
<organism evidence="1 2">
    <name type="scientific">Crenichthys baileyi</name>
    <name type="common">White River springfish</name>
    <dbReference type="NCBI Taxonomy" id="28760"/>
    <lineage>
        <taxon>Eukaryota</taxon>
        <taxon>Metazoa</taxon>
        <taxon>Chordata</taxon>
        <taxon>Craniata</taxon>
        <taxon>Vertebrata</taxon>
        <taxon>Euteleostomi</taxon>
        <taxon>Actinopterygii</taxon>
        <taxon>Neopterygii</taxon>
        <taxon>Teleostei</taxon>
        <taxon>Neoteleostei</taxon>
        <taxon>Acanthomorphata</taxon>
        <taxon>Ovalentaria</taxon>
        <taxon>Atherinomorphae</taxon>
        <taxon>Cyprinodontiformes</taxon>
        <taxon>Goodeidae</taxon>
        <taxon>Crenichthys</taxon>
    </lineage>
</organism>
<evidence type="ECO:0000313" key="1">
    <source>
        <dbReference type="EMBL" id="KAK5623283.1"/>
    </source>
</evidence>
<dbReference type="Proteomes" id="UP001311232">
    <property type="component" value="Unassembled WGS sequence"/>
</dbReference>
<dbReference type="EMBL" id="JAHHUM010000038">
    <property type="protein sequence ID" value="KAK5623283.1"/>
    <property type="molecule type" value="Genomic_DNA"/>
</dbReference>
<accession>A0AAV9SQA3</accession>
<protein>
    <submittedName>
        <fullName evidence="1">Uncharacterized protein</fullName>
    </submittedName>
</protein>
<comment type="caution">
    <text evidence="1">The sequence shown here is derived from an EMBL/GenBank/DDBJ whole genome shotgun (WGS) entry which is preliminary data.</text>
</comment>
<evidence type="ECO:0000313" key="2">
    <source>
        <dbReference type="Proteomes" id="UP001311232"/>
    </source>
</evidence>
<proteinExistence type="predicted"/>
<reference evidence="1 2" key="1">
    <citation type="submission" date="2021-06" db="EMBL/GenBank/DDBJ databases">
        <authorList>
            <person name="Palmer J.M."/>
        </authorList>
    </citation>
    <scope>NUCLEOTIDE SEQUENCE [LARGE SCALE GENOMIC DNA]</scope>
    <source>
        <strain evidence="1 2">MEX-2019</strain>
        <tissue evidence="1">Muscle</tissue>
    </source>
</reference>
<gene>
    <name evidence="1" type="ORF">CRENBAI_016768</name>
</gene>